<comment type="caution">
    <text evidence="2">The sequence shown here is derived from an EMBL/GenBank/DDBJ whole genome shotgun (WGS) entry which is preliminary data.</text>
</comment>
<feature type="transmembrane region" description="Helical" evidence="1">
    <location>
        <begin position="38"/>
        <end position="57"/>
    </location>
</feature>
<evidence type="ECO:0000313" key="2">
    <source>
        <dbReference type="EMBL" id="MUH59842.1"/>
    </source>
</evidence>
<keyword evidence="3" id="KW-1185">Reference proteome</keyword>
<reference evidence="2 3" key="1">
    <citation type="submission" date="2019-09" db="EMBL/GenBank/DDBJ databases">
        <title>Bifidobacterium canis sp. nov., isolated from the digestive tract of German Shepherd dog puppy.</title>
        <authorList>
            <person name="Bunesova V."/>
        </authorList>
    </citation>
    <scope>NUCLEOTIDE SEQUENCE [LARGE SCALE GENOMIC DNA]</scope>
    <source>
        <strain evidence="2 3">GSD1FS</strain>
    </source>
</reference>
<gene>
    <name evidence="2" type="ORF">GSD1FS_1185</name>
</gene>
<protein>
    <submittedName>
        <fullName evidence="2">Uncharacterized protein</fullName>
    </submittedName>
</protein>
<keyword evidence="1" id="KW-0472">Membrane</keyword>
<dbReference type="RefSeq" id="WP_246165903.1">
    <property type="nucleotide sequence ID" value="NZ_WNLP01000005.1"/>
</dbReference>
<sequence>MYDFTTIATPPCRTQNRWHETHERERAQAHVPAQANHLFSALVVVLAMCVFTVYSLVRGAVNVHDARSSAAPALTRTAAPTPAQKSKVKTCTAQDVDLQLVPDATSVGIGGSLTFTEKVTYSGSDPAGCRINTAADSLVLTIKSGNDVVWRSDLCEATYRPRLFFSGVSDEQKVTWNTNRTGESCAADDQLPKVDRGTYVAQLSLKDNAKVQSQPQTITVE</sequence>
<dbReference type="Proteomes" id="UP000487882">
    <property type="component" value="Unassembled WGS sequence"/>
</dbReference>
<name>A0A7K1J5I1_9BIFI</name>
<keyword evidence="1" id="KW-0812">Transmembrane</keyword>
<proteinExistence type="predicted"/>
<evidence type="ECO:0000313" key="3">
    <source>
        <dbReference type="Proteomes" id="UP000487882"/>
    </source>
</evidence>
<organism evidence="2 3">
    <name type="scientific">Bifidobacterium canis</name>
    <dbReference type="NCBI Taxonomy" id="2610880"/>
    <lineage>
        <taxon>Bacteria</taxon>
        <taxon>Bacillati</taxon>
        <taxon>Actinomycetota</taxon>
        <taxon>Actinomycetes</taxon>
        <taxon>Bifidobacteriales</taxon>
        <taxon>Bifidobacteriaceae</taxon>
        <taxon>Bifidobacterium</taxon>
    </lineage>
</organism>
<dbReference type="EMBL" id="WNLP01000005">
    <property type="protein sequence ID" value="MUH59842.1"/>
    <property type="molecule type" value="Genomic_DNA"/>
</dbReference>
<dbReference type="AlphaFoldDB" id="A0A7K1J5I1"/>
<evidence type="ECO:0000256" key="1">
    <source>
        <dbReference type="SAM" id="Phobius"/>
    </source>
</evidence>
<keyword evidence="1" id="KW-1133">Transmembrane helix</keyword>
<accession>A0A7K1J5I1</accession>